<gene>
    <name evidence="1" type="ORF">SBA5_750012</name>
</gene>
<sequence>MIQVGLSTRDKVQFAMDGLLGVKEARSTGVRPFRGLREAYAYCTGDVDCLYADRGGMFRVSEAIATTDFPNILLSSLTKKLIQDYMEWQVVPGLEKLYTTTVLGDYKPQDRVRMGYLGDLPTVAEAGAYTELTKPTDEKITYSLVKKGGLLTISEETIRNDDLGKIMQFPQRAARAARHTLASYVTTFFTTPPNYDPDALAWFHATHNNLGGTALSSAELDARAILLAKQSEKDSTNRLGLTLDWIMIPVDVRPTAMQINRNMTGTNNWYEKFGENEENIIVNPLLAEANLHSWYGGCFPSSAPFLEIGFLDGYQTPQLFIASDPRFGTQFSNDQLQIKVKFVFGGKPIDYRGVFKEVVA</sequence>
<evidence type="ECO:0008006" key="3">
    <source>
        <dbReference type="Google" id="ProtNLM"/>
    </source>
</evidence>
<accession>A0A2N9M3U3</accession>
<organism evidence="1 2">
    <name type="scientific">Candidatus Sulfuritelmatomonas gaucii</name>
    <dbReference type="NCBI Taxonomy" id="2043161"/>
    <lineage>
        <taxon>Bacteria</taxon>
        <taxon>Pseudomonadati</taxon>
        <taxon>Acidobacteriota</taxon>
        <taxon>Terriglobia</taxon>
        <taxon>Terriglobales</taxon>
        <taxon>Acidobacteriaceae</taxon>
        <taxon>Candidatus Sulfuritelmatomonas</taxon>
    </lineage>
</organism>
<protein>
    <recommendedName>
        <fullName evidence="3">Bacteriophage Mu GpT domain-containing protein</fullName>
    </recommendedName>
</protein>
<proteinExistence type="predicted"/>
<dbReference type="AlphaFoldDB" id="A0A2N9M3U3"/>
<evidence type="ECO:0000313" key="1">
    <source>
        <dbReference type="EMBL" id="SPE30107.1"/>
    </source>
</evidence>
<evidence type="ECO:0000313" key="2">
    <source>
        <dbReference type="Proteomes" id="UP000239735"/>
    </source>
</evidence>
<dbReference type="Proteomes" id="UP000239735">
    <property type="component" value="Unassembled WGS sequence"/>
</dbReference>
<dbReference type="EMBL" id="OKRB01000136">
    <property type="protein sequence ID" value="SPE30107.1"/>
    <property type="molecule type" value="Genomic_DNA"/>
</dbReference>
<dbReference type="Pfam" id="PF25209">
    <property type="entry name" value="Phage_capsid_4"/>
    <property type="match status" value="1"/>
</dbReference>
<dbReference type="OrthoDB" id="9806592at2"/>
<reference evidence="2" key="1">
    <citation type="submission" date="2018-02" db="EMBL/GenBank/DDBJ databases">
        <authorList>
            <person name="Hausmann B."/>
        </authorList>
    </citation>
    <scope>NUCLEOTIDE SEQUENCE [LARGE SCALE GENOMIC DNA]</scope>
    <source>
        <strain evidence="2">Peat soil MAG SbA5</strain>
    </source>
</reference>
<name>A0A2N9M3U3_9BACT</name>